<proteinExistence type="predicted"/>
<sequence length="207" mass="23073">MCKCSVVIQTVRCWWRTGFVMPFPDQDSKLTRQFLRGLVDGDVYTRIAPMKPLLLSFGELQAELRSIARETKKFHPQQKVKKTFAQVHVTSENTNARAEGRKCTSELTELTEMVKKLALSQEAQMARLSILESSINSPSVSLNAALPAARMTNQSSVVVCHRCGKQGHIARFCRAVLPDFNSTRTHHSQPPTSAEESSMPPSQSLNA</sequence>
<keyword evidence="1" id="KW-0863">Zinc-finger</keyword>
<feature type="region of interest" description="Disordered" evidence="2">
    <location>
        <begin position="183"/>
        <end position="207"/>
    </location>
</feature>
<feature type="domain" description="CCHC-type" evidence="3">
    <location>
        <begin position="160"/>
        <end position="174"/>
    </location>
</feature>
<dbReference type="PROSITE" id="PS50158">
    <property type="entry name" value="ZF_CCHC"/>
    <property type="match status" value="1"/>
</dbReference>
<accession>A0ABV0Y482</accession>
<dbReference type="Proteomes" id="UP001469553">
    <property type="component" value="Unassembled WGS sequence"/>
</dbReference>
<dbReference type="InterPro" id="IPR036875">
    <property type="entry name" value="Znf_CCHC_sf"/>
</dbReference>
<keyword evidence="5" id="KW-1185">Reference proteome</keyword>
<protein>
    <recommendedName>
        <fullName evidence="3">CCHC-type domain-containing protein</fullName>
    </recommendedName>
</protein>
<evidence type="ECO:0000313" key="5">
    <source>
        <dbReference type="Proteomes" id="UP001469553"/>
    </source>
</evidence>
<evidence type="ECO:0000256" key="1">
    <source>
        <dbReference type="PROSITE-ProRule" id="PRU00047"/>
    </source>
</evidence>
<dbReference type="Gene3D" id="4.10.60.10">
    <property type="entry name" value="Zinc finger, CCHC-type"/>
    <property type="match status" value="1"/>
</dbReference>
<reference evidence="4 5" key="1">
    <citation type="submission" date="2021-06" db="EMBL/GenBank/DDBJ databases">
        <authorList>
            <person name="Palmer J.M."/>
        </authorList>
    </citation>
    <scope>NUCLEOTIDE SEQUENCE [LARGE SCALE GENOMIC DNA]</scope>
    <source>
        <strain evidence="4 5">AS_MEX2019</strain>
        <tissue evidence="4">Muscle</tissue>
    </source>
</reference>
<evidence type="ECO:0000259" key="3">
    <source>
        <dbReference type="PROSITE" id="PS50158"/>
    </source>
</evidence>
<comment type="caution">
    <text evidence="4">The sequence shown here is derived from an EMBL/GenBank/DDBJ whole genome shotgun (WGS) entry which is preliminary data.</text>
</comment>
<keyword evidence="1" id="KW-0862">Zinc</keyword>
<dbReference type="SUPFAM" id="SSF57756">
    <property type="entry name" value="Retrovirus zinc finger-like domains"/>
    <property type="match status" value="1"/>
</dbReference>
<organism evidence="4 5">
    <name type="scientific">Ameca splendens</name>
    <dbReference type="NCBI Taxonomy" id="208324"/>
    <lineage>
        <taxon>Eukaryota</taxon>
        <taxon>Metazoa</taxon>
        <taxon>Chordata</taxon>
        <taxon>Craniata</taxon>
        <taxon>Vertebrata</taxon>
        <taxon>Euteleostomi</taxon>
        <taxon>Actinopterygii</taxon>
        <taxon>Neopterygii</taxon>
        <taxon>Teleostei</taxon>
        <taxon>Neoteleostei</taxon>
        <taxon>Acanthomorphata</taxon>
        <taxon>Ovalentaria</taxon>
        <taxon>Atherinomorphae</taxon>
        <taxon>Cyprinodontiformes</taxon>
        <taxon>Goodeidae</taxon>
        <taxon>Ameca</taxon>
    </lineage>
</organism>
<keyword evidence="1" id="KW-0479">Metal-binding</keyword>
<name>A0ABV0Y482_9TELE</name>
<gene>
    <name evidence="4" type="ORF">AMECASPLE_023750</name>
</gene>
<evidence type="ECO:0000256" key="2">
    <source>
        <dbReference type="SAM" id="MobiDB-lite"/>
    </source>
</evidence>
<dbReference type="InterPro" id="IPR001878">
    <property type="entry name" value="Znf_CCHC"/>
</dbReference>
<dbReference type="SMART" id="SM00343">
    <property type="entry name" value="ZnF_C2HC"/>
    <property type="match status" value="1"/>
</dbReference>
<evidence type="ECO:0000313" key="4">
    <source>
        <dbReference type="EMBL" id="MEQ2288547.1"/>
    </source>
</evidence>
<dbReference type="EMBL" id="JAHRIP010021023">
    <property type="protein sequence ID" value="MEQ2288547.1"/>
    <property type="molecule type" value="Genomic_DNA"/>
</dbReference>